<feature type="domain" description="DPH-type MB" evidence="14">
    <location>
        <begin position="101"/>
        <end position="163"/>
    </location>
</feature>
<evidence type="ECO:0000259" key="13">
    <source>
        <dbReference type="PROSITE" id="PS50076"/>
    </source>
</evidence>
<comment type="subcellular location">
    <subcellularLocation>
        <location evidence="3">Cytoplasm</location>
    </subcellularLocation>
    <subcellularLocation>
        <location evidence="2">Nucleus</location>
    </subcellularLocation>
</comment>
<dbReference type="AlphaFoldDB" id="A0A8H6CPD1"/>
<keyword evidence="11" id="KW-0539">Nucleus</keyword>
<dbReference type="Pfam" id="PF05207">
    <property type="entry name" value="Zn_ribbon_CSL"/>
    <property type="match status" value="1"/>
</dbReference>
<dbReference type="CDD" id="cd06257">
    <property type="entry name" value="DnaJ"/>
    <property type="match status" value="1"/>
</dbReference>
<organism evidence="15 16">
    <name type="scientific">Letharia lupina</name>
    <dbReference type="NCBI Taxonomy" id="560253"/>
    <lineage>
        <taxon>Eukaryota</taxon>
        <taxon>Fungi</taxon>
        <taxon>Dikarya</taxon>
        <taxon>Ascomycota</taxon>
        <taxon>Pezizomycotina</taxon>
        <taxon>Lecanoromycetes</taxon>
        <taxon>OSLEUM clade</taxon>
        <taxon>Lecanoromycetidae</taxon>
        <taxon>Lecanorales</taxon>
        <taxon>Lecanorineae</taxon>
        <taxon>Parmeliaceae</taxon>
        <taxon>Letharia</taxon>
    </lineage>
</organism>
<accession>A0A8H6CPD1</accession>
<dbReference type="Gene3D" id="1.10.287.110">
    <property type="entry name" value="DnaJ domain"/>
    <property type="match status" value="1"/>
</dbReference>
<evidence type="ECO:0000256" key="10">
    <source>
        <dbReference type="ARBA" id="ARBA00023004"/>
    </source>
</evidence>
<dbReference type="GeneID" id="59337044"/>
<protein>
    <recommendedName>
        <fullName evidence="6">Diphthamide biosynthesis protein 4</fullName>
    </recommendedName>
</protein>
<name>A0A8H6CPD1_9LECA</name>
<dbReference type="PANTHER" id="PTHR21454:SF46">
    <property type="entry name" value="DIPHTHAMIDE BIOSYNTHESIS PROTEIN 4"/>
    <property type="match status" value="1"/>
</dbReference>
<evidence type="ECO:0000256" key="9">
    <source>
        <dbReference type="ARBA" id="ARBA00022833"/>
    </source>
</evidence>
<dbReference type="GO" id="GO:0046872">
    <property type="term" value="F:metal ion binding"/>
    <property type="evidence" value="ECO:0007669"/>
    <property type="project" value="UniProtKB-KW"/>
</dbReference>
<evidence type="ECO:0000256" key="3">
    <source>
        <dbReference type="ARBA" id="ARBA00004496"/>
    </source>
</evidence>
<dbReference type="InterPro" id="IPR001623">
    <property type="entry name" value="DnaJ_domain"/>
</dbReference>
<dbReference type="Gene3D" id="3.10.660.10">
    <property type="entry name" value="DPH Zinc finger"/>
    <property type="match status" value="1"/>
</dbReference>
<evidence type="ECO:0000256" key="4">
    <source>
        <dbReference type="ARBA" id="ARBA00005156"/>
    </source>
</evidence>
<evidence type="ECO:0000256" key="1">
    <source>
        <dbReference type="ARBA" id="ARBA00003474"/>
    </source>
</evidence>
<evidence type="ECO:0000256" key="12">
    <source>
        <dbReference type="SAM" id="MobiDB-lite"/>
    </source>
</evidence>
<dbReference type="SMART" id="SM00271">
    <property type="entry name" value="DnaJ"/>
    <property type="match status" value="1"/>
</dbReference>
<comment type="pathway">
    <text evidence="4">Protein modification; peptidyl-diphthamide biosynthesis.</text>
</comment>
<dbReference type="GO" id="GO:0005737">
    <property type="term" value="C:cytoplasm"/>
    <property type="evidence" value="ECO:0007669"/>
    <property type="project" value="UniProtKB-SubCell"/>
</dbReference>
<keyword evidence="10" id="KW-0408">Iron</keyword>
<dbReference type="InterPro" id="IPR007872">
    <property type="entry name" value="DPH_MB_dom"/>
</dbReference>
<feature type="region of interest" description="Disordered" evidence="12">
    <location>
        <begin position="1"/>
        <end position="29"/>
    </location>
</feature>
<dbReference type="Pfam" id="PF00226">
    <property type="entry name" value="DnaJ"/>
    <property type="match status" value="1"/>
</dbReference>
<dbReference type="SUPFAM" id="SSF144217">
    <property type="entry name" value="CSL zinc finger"/>
    <property type="match status" value="1"/>
</dbReference>
<keyword evidence="7" id="KW-0963">Cytoplasm</keyword>
<dbReference type="PROSITE" id="PS50076">
    <property type="entry name" value="DNAJ_2"/>
    <property type="match status" value="1"/>
</dbReference>
<dbReference type="PROSITE" id="PS51074">
    <property type="entry name" value="DPH_MB"/>
    <property type="match status" value="1"/>
</dbReference>
<sequence>MPERSYTQNHYEVLGLPSNPSTSKDLTDQDIRHAYRRALLLHHPDKSRPSPASPSTSKYTIDAITLAYKTLTDPSARSEHDLSLITSSSATRVPVQPSHPGLETVDLGDMGYDEKEQMWYRGCRCGKDGAYVITEEELELNAEYGETITPCQGCSLWLRVTFAVAEDG</sequence>
<evidence type="ECO:0000313" key="16">
    <source>
        <dbReference type="Proteomes" id="UP000593566"/>
    </source>
</evidence>
<dbReference type="PANTHER" id="PTHR21454">
    <property type="entry name" value="DPH3 HOMOLOG-RELATED"/>
    <property type="match status" value="1"/>
</dbReference>
<evidence type="ECO:0000259" key="14">
    <source>
        <dbReference type="PROSITE" id="PS51074"/>
    </source>
</evidence>
<evidence type="ECO:0000256" key="6">
    <source>
        <dbReference type="ARBA" id="ARBA00021797"/>
    </source>
</evidence>
<feature type="domain" description="J" evidence="13">
    <location>
        <begin position="9"/>
        <end position="84"/>
    </location>
</feature>
<dbReference type="InterPro" id="IPR044248">
    <property type="entry name" value="DPH3/4-like"/>
</dbReference>
<comment type="function">
    <text evidence="1">Required for the first step of diphthamide biosynthesis, the transfer of 3-amino-3-carboxypropyl from S-adenosyl-L-methionine to a histidine residue. Diphthamide is a post-translational modification of histidine which occurs in elongation factor 2.</text>
</comment>
<dbReference type="GO" id="GO:0017183">
    <property type="term" value="P:protein histidyl modification to diphthamide"/>
    <property type="evidence" value="ECO:0007669"/>
    <property type="project" value="UniProtKB-UniPathway"/>
</dbReference>
<dbReference type="Proteomes" id="UP000593566">
    <property type="component" value="Unassembled WGS sequence"/>
</dbReference>
<dbReference type="InterPro" id="IPR036671">
    <property type="entry name" value="DPH_MB_sf"/>
</dbReference>
<keyword evidence="16" id="KW-1185">Reference proteome</keyword>
<dbReference type="InterPro" id="IPR036869">
    <property type="entry name" value="J_dom_sf"/>
</dbReference>
<dbReference type="RefSeq" id="XP_037155515.1">
    <property type="nucleotide sequence ID" value="XM_037299514.1"/>
</dbReference>
<evidence type="ECO:0000256" key="7">
    <source>
        <dbReference type="ARBA" id="ARBA00022490"/>
    </source>
</evidence>
<keyword evidence="8" id="KW-0479">Metal-binding</keyword>
<comment type="similarity">
    <text evidence="5">Belongs to the DPH4 family.</text>
</comment>
<dbReference type="UniPathway" id="UPA00559"/>
<evidence type="ECO:0000313" key="15">
    <source>
        <dbReference type="EMBL" id="KAF6227207.1"/>
    </source>
</evidence>
<proteinExistence type="inferred from homology"/>
<comment type="caution">
    <text evidence="15">The sequence shown here is derived from an EMBL/GenBank/DDBJ whole genome shotgun (WGS) entry which is preliminary data.</text>
</comment>
<evidence type="ECO:0000256" key="2">
    <source>
        <dbReference type="ARBA" id="ARBA00004123"/>
    </source>
</evidence>
<evidence type="ECO:0000256" key="8">
    <source>
        <dbReference type="ARBA" id="ARBA00022723"/>
    </source>
</evidence>
<dbReference type="GO" id="GO:0005634">
    <property type="term" value="C:nucleus"/>
    <property type="evidence" value="ECO:0007669"/>
    <property type="project" value="UniProtKB-SubCell"/>
</dbReference>
<reference evidence="15 16" key="1">
    <citation type="journal article" date="2020" name="Genomics">
        <title>Complete, high-quality genomes from long-read metagenomic sequencing of two wolf lichen thalli reveals enigmatic genome architecture.</title>
        <authorList>
            <person name="McKenzie S.K."/>
            <person name="Walston R.F."/>
            <person name="Allen J.L."/>
        </authorList>
    </citation>
    <scope>NUCLEOTIDE SEQUENCE [LARGE SCALE GENOMIC DNA]</scope>
    <source>
        <strain evidence="15">WasteWater1</strain>
    </source>
</reference>
<evidence type="ECO:0000256" key="11">
    <source>
        <dbReference type="ARBA" id="ARBA00023242"/>
    </source>
</evidence>
<feature type="compositionally biased region" description="Polar residues" evidence="12">
    <location>
        <begin position="1"/>
        <end position="10"/>
    </location>
</feature>
<keyword evidence="9" id="KW-0862">Zinc</keyword>
<dbReference type="SUPFAM" id="SSF46565">
    <property type="entry name" value="Chaperone J-domain"/>
    <property type="match status" value="1"/>
</dbReference>
<evidence type="ECO:0000256" key="5">
    <source>
        <dbReference type="ARBA" id="ARBA00006169"/>
    </source>
</evidence>
<dbReference type="EMBL" id="JACCJB010000005">
    <property type="protein sequence ID" value="KAF6227207.1"/>
    <property type="molecule type" value="Genomic_DNA"/>
</dbReference>
<gene>
    <name evidence="15" type="ORF">HO133_008649</name>
</gene>